<comment type="caution">
    <text evidence="2">The sequence shown here is derived from an EMBL/GenBank/DDBJ whole genome shotgun (WGS) entry which is preliminary data.</text>
</comment>
<proteinExistence type="predicted"/>
<protein>
    <submittedName>
        <fullName evidence="2">Uncharacterized protein</fullName>
    </submittedName>
</protein>
<feature type="compositionally biased region" description="Polar residues" evidence="1">
    <location>
        <begin position="184"/>
        <end position="196"/>
    </location>
</feature>
<gene>
    <name evidence="2" type="ORF">P879_05947</name>
</gene>
<organism evidence="2 3">
    <name type="scientific">Paragonimus westermani</name>
    <dbReference type="NCBI Taxonomy" id="34504"/>
    <lineage>
        <taxon>Eukaryota</taxon>
        <taxon>Metazoa</taxon>
        <taxon>Spiralia</taxon>
        <taxon>Lophotrochozoa</taxon>
        <taxon>Platyhelminthes</taxon>
        <taxon>Trematoda</taxon>
        <taxon>Digenea</taxon>
        <taxon>Plagiorchiida</taxon>
        <taxon>Troglotremata</taxon>
        <taxon>Troglotrematidae</taxon>
        <taxon>Paragonimus</taxon>
    </lineage>
</organism>
<dbReference type="EMBL" id="JTDF01004249">
    <property type="protein sequence ID" value="KAF8567064.1"/>
    <property type="molecule type" value="Genomic_DNA"/>
</dbReference>
<reference evidence="2 3" key="1">
    <citation type="submission" date="2019-07" db="EMBL/GenBank/DDBJ databases">
        <title>Annotation for the trematode Paragonimus westermani.</title>
        <authorList>
            <person name="Choi Y.-J."/>
        </authorList>
    </citation>
    <scope>NUCLEOTIDE SEQUENCE [LARGE SCALE GENOMIC DNA]</scope>
    <source>
        <strain evidence="2">180907_Pwestermani</strain>
    </source>
</reference>
<feature type="region of interest" description="Disordered" evidence="1">
    <location>
        <begin position="184"/>
        <end position="207"/>
    </location>
</feature>
<sequence>MDYKCIANHVNKEINTNVKALQDLDYYSRKVNALRSPNLFLRQPNDSNKITAPTSTELDELRHQYFPVTLGEAMKLHLELFKPLSERITISPPAFGPVRRPGDDYTPWQCVLAEEAPPLATTAYRQQVDTDDFETTIDETGRMHINTGTQSRRRFNPKTPPPTAMDYLKSTIRAMKTTEVCSASPTFQWPDNQASKPNEVENKDSTTTGLKSHIYSQRRNIGANEKDNHRVTTPTCRSSTVNVKLIVSPVHQALVEERLKRFHLEEAMLKYAEKIDELERKRDPVPYWYCLRTPQFFYEARKHNCRLMSHGRRTDPLRDIHGIYRQS</sequence>
<dbReference type="AlphaFoldDB" id="A0A8T0DJF2"/>
<accession>A0A8T0DJF2</accession>
<evidence type="ECO:0000256" key="1">
    <source>
        <dbReference type="SAM" id="MobiDB-lite"/>
    </source>
</evidence>
<dbReference type="OrthoDB" id="6235385at2759"/>
<name>A0A8T0DJF2_9TREM</name>
<dbReference type="Proteomes" id="UP000699462">
    <property type="component" value="Unassembled WGS sequence"/>
</dbReference>
<keyword evidence="3" id="KW-1185">Reference proteome</keyword>
<evidence type="ECO:0000313" key="3">
    <source>
        <dbReference type="Proteomes" id="UP000699462"/>
    </source>
</evidence>
<evidence type="ECO:0000313" key="2">
    <source>
        <dbReference type="EMBL" id="KAF8567064.1"/>
    </source>
</evidence>